<dbReference type="AlphaFoldDB" id="A0A6V6Z531"/>
<reference evidence="1 2" key="1">
    <citation type="submission" date="2020-06" db="EMBL/GenBank/DDBJ databases">
        <authorList>
            <person name="Criscuolo A."/>
        </authorList>
    </citation>
    <scope>NUCLEOTIDE SEQUENCE [LARGE SCALE GENOMIC DNA]</scope>
    <source>
        <strain evidence="2">CIP 111411</strain>
    </source>
</reference>
<dbReference type="Proteomes" id="UP000530060">
    <property type="component" value="Unassembled WGS sequence"/>
</dbReference>
<sequence length="107" mass="11968">MEITKEQKIYAEIVQKAWEDAEFKKELVANPVAAIEKFTGKKLNLPEGKTFVVRDQTDESAVYINIPAKSSLDNVELSDKQLEAVSGGVIFPIIPIDIVLPIIKWLV</sequence>
<dbReference type="GO" id="GO:0046914">
    <property type="term" value="F:transition metal ion binding"/>
    <property type="evidence" value="ECO:0007669"/>
    <property type="project" value="InterPro"/>
</dbReference>
<protein>
    <submittedName>
        <fullName evidence="1">TOMM propeptide domain-containing protein</fullName>
    </submittedName>
</protein>
<dbReference type="InterPro" id="IPR036648">
    <property type="entry name" value="CN_Hdrase_a/SCN_Hdrase_g_sf"/>
</dbReference>
<evidence type="ECO:0000313" key="1">
    <source>
        <dbReference type="EMBL" id="CAD0006898.1"/>
    </source>
</evidence>
<comment type="caution">
    <text evidence="1">The sequence shown here is derived from an EMBL/GenBank/DDBJ whole genome shotgun (WGS) entry which is preliminary data.</text>
</comment>
<gene>
    <name evidence="1" type="ORF">FLAT13_03559</name>
</gene>
<evidence type="ECO:0000313" key="2">
    <source>
        <dbReference type="Proteomes" id="UP000530060"/>
    </source>
</evidence>
<organism evidence="1 2">
    <name type="scientific">Flavobacterium salmonis</name>
    <dbReference type="NCBI Taxonomy" id="2654844"/>
    <lineage>
        <taxon>Bacteria</taxon>
        <taxon>Pseudomonadati</taxon>
        <taxon>Bacteroidota</taxon>
        <taxon>Flavobacteriia</taxon>
        <taxon>Flavobacteriales</taxon>
        <taxon>Flavobacteriaceae</taxon>
        <taxon>Flavobacterium</taxon>
    </lineage>
</organism>
<accession>A0A6V6Z531</accession>
<dbReference type="EMBL" id="CAIJDP010000079">
    <property type="protein sequence ID" value="CAD0006898.1"/>
    <property type="molecule type" value="Genomic_DNA"/>
</dbReference>
<proteinExistence type="predicted"/>
<dbReference type="RefSeq" id="WP_035136360.1">
    <property type="nucleotide sequence ID" value="NZ_CAIJDP010000079.1"/>
</dbReference>
<dbReference type="SUPFAM" id="SSF56209">
    <property type="entry name" value="Nitrile hydratase alpha chain"/>
    <property type="match status" value="1"/>
</dbReference>
<keyword evidence="2" id="KW-1185">Reference proteome</keyword>
<dbReference type="NCBIfam" id="TIGR03793">
    <property type="entry name" value="leader_NHLP"/>
    <property type="match status" value="1"/>
</dbReference>
<dbReference type="InterPro" id="IPR022513">
    <property type="entry name" value="TOMM_pelo"/>
</dbReference>
<dbReference type="GO" id="GO:0003824">
    <property type="term" value="F:catalytic activity"/>
    <property type="evidence" value="ECO:0007669"/>
    <property type="project" value="InterPro"/>
</dbReference>
<name>A0A6V6Z531_9FLAO</name>
<dbReference type="Gene3D" id="3.90.330.10">
    <property type="entry name" value="Nitrile hydratase alpha /Thiocyanate hydrolase gamma"/>
    <property type="match status" value="1"/>
</dbReference>